<evidence type="ECO:0000313" key="3">
    <source>
        <dbReference type="Proteomes" id="UP000462014"/>
    </source>
</evidence>
<feature type="transmembrane region" description="Helical" evidence="1">
    <location>
        <begin position="141"/>
        <end position="159"/>
    </location>
</feature>
<evidence type="ECO:0000256" key="1">
    <source>
        <dbReference type="SAM" id="Phobius"/>
    </source>
</evidence>
<reference evidence="2 3" key="1">
    <citation type="submission" date="2019-12" db="EMBL/GenBank/DDBJ databases">
        <title>Mucilaginibacter sp. HMF7410 genome sequencing and assembly.</title>
        <authorList>
            <person name="Kang H."/>
            <person name="Cha I."/>
            <person name="Kim H."/>
            <person name="Joh K."/>
        </authorList>
    </citation>
    <scope>NUCLEOTIDE SEQUENCE [LARGE SCALE GENOMIC DNA]</scope>
    <source>
        <strain evidence="2 3">HMF7410</strain>
    </source>
</reference>
<evidence type="ECO:0008006" key="4">
    <source>
        <dbReference type="Google" id="ProtNLM"/>
    </source>
</evidence>
<keyword evidence="1" id="KW-0472">Membrane</keyword>
<sequence length="238" mass="27106">MYHPFSIAETFKTAWDVTKKNFLTIIIYTAIVTVVLGTVQFFNAFVDVSNDAFAEFLVFLILMIIQTYATLGLYKLIFTLIDNEYYEFEFAQLVPTIKMVFSFIAICLFLAFAIVTLNLLIEKGLQSYPENVTKVVQVLEVMLILYAALRYMFCACFIVDDNSGPIESLRQSRLLTKSHMLHLLALLGIMVLVIAIGFFLIGKAILILYPFVNVIVIVTYRKLVYSNLDVDDDVAETH</sequence>
<evidence type="ECO:0000313" key="2">
    <source>
        <dbReference type="EMBL" id="MVN21086.1"/>
    </source>
</evidence>
<keyword evidence="3" id="KW-1185">Reference proteome</keyword>
<keyword evidence="1" id="KW-0812">Transmembrane</keyword>
<organism evidence="2 3">
    <name type="scientific">Mucilaginibacter arboris</name>
    <dbReference type="NCBI Taxonomy" id="2682090"/>
    <lineage>
        <taxon>Bacteria</taxon>
        <taxon>Pseudomonadati</taxon>
        <taxon>Bacteroidota</taxon>
        <taxon>Sphingobacteriia</taxon>
        <taxon>Sphingobacteriales</taxon>
        <taxon>Sphingobacteriaceae</taxon>
        <taxon>Mucilaginibacter</taxon>
    </lineage>
</organism>
<dbReference type="EMBL" id="WPIK01000004">
    <property type="protein sequence ID" value="MVN21086.1"/>
    <property type="molecule type" value="Genomic_DNA"/>
</dbReference>
<keyword evidence="1" id="KW-1133">Transmembrane helix</keyword>
<feature type="transmembrane region" description="Helical" evidence="1">
    <location>
        <begin position="180"/>
        <end position="201"/>
    </location>
</feature>
<protein>
    <recommendedName>
        <fullName evidence="4">Glycerophosphoryl diester phosphodiesterase membrane domain-containing protein</fullName>
    </recommendedName>
</protein>
<feature type="transmembrane region" description="Helical" evidence="1">
    <location>
        <begin position="56"/>
        <end position="78"/>
    </location>
</feature>
<dbReference type="AlphaFoldDB" id="A0A7K1SUT0"/>
<name>A0A7K1SUT0_9SPHI</name>
<gene>
    <name evidence="2" type="ORF">GO621_06015</name>
</gene>
<proteinExistence type="predicted"/>
<accession>A0A7K1SUT0</accession>
<feature type="transmembrane region" description="Helical" evidence="1">
    <location>
        <begin position="21"/>
        <end position="44"/>
    </location>
</feature>
<feature type="transmembrane region" description="Helical" evidence="1">
    <location>
        <begin position="99"/>
        <end position="121"/>
    </location>
</feature>
<comment type="caution">
    <text evidence="2">The sequence shown here is derived from an EMBL/GenBank/DDBJ whole genome shotgun (WGS) entry which is preliminary data.</text>
</comment>
<dbReference type="RefSeq" id="WP_157565129.1">
    <property type="nucleotide sequence ID" value="NZ_WPIK01000004.1"/>
</dbReference>
<dbReference type="Proteomes" id="UP000462014">
    <property type="component" value="Unassembled WGS sequence"/>
</dbReference>
<feature type="transmembrane region" description="Helical" evidence="1">
    <location>
        <begin position="207"/>
        <end position="224"/>
    </location>
</feature>